<dbReference type="EMBL" id="JYDQ01000683">
    <property type="protein sequence ID" value="KRY06742.1"/>
    <property type="molecule type" value="Genomic_DNA"/>
</dbReference>
<protein>
    <submittedName>
        <fullName evidence="1">Uncharacterized protein</fullName>
    </submittedName>
</protein>
<evidence type="ECO:0000313" key="1">
    <source>
        <dbReference type="EMBL" id="KRY06742.1"/>
    </source>
</evidence>
<keyword evidence="2" id="KW-1185">Reference proteome</keyword>
<dbReference type="OrthoDB" id="5938976at2759"/>
<accession>A0A0V0Z2R4</accession>
<dbReference type="Proteomes" id="UP000054783">
    <property type="component" value="Unassembled WGS sequence"/>
</dbReference>
<sequence>MPQVRMAASSLMLEPVAITTHIFEHPQHFLRLPVYFNLYTLPSYTRDIPPQQFAQEGLVQLASWSTHRN</sequence>
<evidence type="ECO:0000313" key="2">
    <source>
        <dbReference type="Proteomes" id="UP000054783"/>
    </source>
</evidence>
<organism evidence="1 2">
    <name type="scientific">Trichinella patagoniensis</name>
    <dbReference type="NCBI Taxonomy" id="990121"/>
    <lineage>
        <taxon>Eukaryota</taxon>
        <taxon>Metazoa</taxon>
        <taxon>Ecdysozoa</taxon>
        <taxon>Nematoda</taxon>
        <taxon>Enoplea</taxon>
        <taxon>Dorylaimia</taxon>
        <taxon>Trichinellida</taxon>
        <taxon>Trichinellidae</taxon>
        <taxon>Trichinella</taxon>
    </lineage>
</organism>
<reference evidence="1 2" key="1">
    <citation type="submission" date="2015-01" db="EMBL/GenBank/DDBJ databases">
        <title>Evolution of Trichinella species and genotypes.</title>
        <authorList>
            <person name="Korhonen P.K."/>
            <person name="Edoardo P."/>
            <person name="Giuseppe L.R."/>
            <person name="Gasser R.B."/>
        </authorList>
    </citation>
    <scope>NUCLEOTIDE SEQUENCE [LARGE SCALE GENOMIC DNA]</scope>
    <source>
        <strain evidence="1">ISS2496</strain>
    </source>
</reference>
<gene>
    <name evidence="1" type="ORF">T12_13782</name>
</gene>
<proteinExistence type="predicted"/>
<dbReference type="AlphaFoldDB" id="A0A0V0Z2R4"/>
<comment type="caution">
    <text evidence="1">The sequence shown here is derived from an EMBL/GenBank/DDBJ whole genome shotgun (WGS) entry which is preliminary data.</text>
</comment>
<name>A0A0V0Z2R4_9BILA</name>